<dbReference type="EMBL" id="PQFF01000104">
    <property type="protein sequence ID" value="RHZ82210.1"/>
    <property type="molecule type" value="Genomic_DNA"/>
</dbReference>
<evidence type="ECO:0000256" key="1">
    <source>
        <dbReference type="SAM" id="Coils"/>
    </source>
</evidence>
<gene>
    <name evidence="3" type="ORF">Glove_112g36</name>
</gene>
<protein>
    <submittedName>
        <fullName evidence="3">Uncharacterized protein</fullName>
    </submittedName>
</protein>
<organism evidence="3 4">
    <name type="scientific">Diversispora epigaea</name>
    <dbReference type="NCBI Taxonomy" id="1348612"/>
    <lineage>
        <taxon>Eukaryota</taxon>
        <taxon>Fungi</taxon>
        <taxon>Fungi incertae sedis</taxon>
        <taxon>Mucoromycota</taxon>
        <taxon>Glomeromycotina</taxon>
        <taxon>Glomeromycetes</taxon>
        <taxon>Diversisporales</taxon>
        <taxon>Diversisporaceae</taxon>
        <taxon>Diversispora</taxon>
    </lineage>
</organism>
<keyword evidence="4" id="KW-1185">Reference proteome</keyword>
<comment type="caution">
    <text evidence="3">The sequence shown here is derived from an EMBL/GenBank/DDBJ whole genome shotgun (WGS) entry which is preliminary data.</text>
</comment>
<reference evidence="3 4" key="1">
    <citation type="submission" date="2018-08" db="EMBL/GenBank/DDBJ databases">
        <title>Genome and evolution of the arbuscular mycorrhizal fungus Diversispora epigaea (formerly Glomus versiforme) and its bacterial endosymbionts.</title>
        <authorList>
            <person name="Sun X."/>
            <person name="Fei Z."/>
            <person name="Harrison M."/>
        </authorList>
    </citation>
    <scope>NUCLEOTIDE SEQUENCE [LARGE SCALE GENOMIC DNA]</scope>
    <source>
        <strain evidence="3 4">IT104</strain>
    </source>
</reference>
<feature type="coiled-coil region" evidence="1">
    <location>
        <begin position="245"/>
        <end position="272"/>
    </location>
</feature>
<evidence type="ECO:0000313" key="4">
    <source>
        <dbReference type="Proteomes" id="UP000266861"/>
    </source>
</evidence>
<accession>A0A397JBS4</accession>
<feature type="compositionally biased region" description="Basic and acidic residues" evidence="2">
    <location>
        <begin position="340"/>
        <end position="353"/>
    </location>
</feature>
<sequence length="353" mass="40701">MFQEIKKKDEFYSGLLIGKSKFVKKNRKQSASSTTLTTLAATTLAAITSAATTPVATTPTATTPTTPITPTMSIVLIESEEVAEASSRKKQKTVAGTIKKYYSDDNFPFTHKDINYFLNKFEEMNSKREISDIQKLLASSGIESDYIIENEFINKFVWKVANSTINKRIYLNESYLKSVATDCAELEFHEYFESWENKQIKEWKDSEKLKNAYERLYQRIDKKIVFGIVICQYMLNPKTELIKINDKEIRKIMKEEEEKEKEEREKEYENEVIFTGQSFRSRNNSLAKKNSSLVRIFVKPISTSAKPISTSRTSKDEKKEGVKKRASKDEKKEGVKKRASKGEKKEDVKERAK</sequence>
<evidence type="ECO:0000313" key="3">
    <source>
        <dbReference type="EMBL" id="RHZ82210.1"/>
    </source>
</evidence>
<dbReference type="AlphaFoldDB" id="A0A397JBS4"/>
<proteinExistence type="predicted"/>
<keyword evidence="1" id="KW-0175">Coiled coil</keyword>
<evidence type="ECO:0000256" key="2">
    <source>
        <dbReference type="SAM" id="MobiDB-lite"/>
    </source>
</evidence>
<dbReference type="Proteomes" id="UP000266861">
    <property type="component" value="Unassembled WGS sequence"/>
</dbReference>
<dbReference type="OrthoDB" id="2440320at2759"/>
<feature type="region of interest" description="Disordered" evidence="2">
    <location>
        <begin position="305"/>
        <end position="353"/>
    </location>
</feature>
<name>A0A397JBS4_9GLOM</name>